<evidence type="ECO:0000256" key="2">
    <source>
        <dbReference type="ARBA" id="ARBA00023004"/>
    </source>
</evidence>
<dbReference type="Pfam" id="PF04055">
    <property type="entry name" value="Radical_SAM"/>
    <property type="match status" value="1"/>
</dbReference>
<dbReference type="CDD" id="cd01335">
    <property type="entry name" value="Radical_SAM"/>
    <property type="match status" value="1"/>
</dbReference>
<feature type="compositionally biased region" description="Basic and acidic residues" evidence="4">
    <location>
        <begin position="1"/>
        <end position="15"/>
    </location>
</feature>
<gene>
    <name evidence="6" type="ORF">DRV84_11325</name>
</gene>
<dbReference type="NCBIfam" id="NF033668">
    <property type="entry name" value="rSAM_PA0069"/>
    <property type="match status" value="1"/>
</dbReference>
<comment type="caution">
    <text evidence="6">The sequence shown here is derived from an EMBL/GenBank/DDBJ whole genome shotgun (WGS) entry which is preliminary data.</text>
</comment>
<dbReference type="InterPro" id="IPR007197">
    <property type="entry name" value="rSAM"/>
</dbReference>
<evidence type="ECO:0000256" key="1">
    <source>
        <dbReference type="ARBA" id="ARBA00022723"/>
    </source>
</evidence>
<dbReference type="EMBL" id="QOHR01000017">
    <property type="protein sequence ID" value="REC55646.1"/>
    <property type="molecule type" value="Genomic_DNA"/>
</dbReference>
<evidence type="ECO:0000259" key="5">
    <source>
        <dbReference type="PROSITE" id="PS51918"/>
    </source>
</evidence>
<dbReference type="InterPro" id="IPR040086">
    <property type="entry name" value="MJ0683-like"/>
</dbReference>
<reference evidence="6 7" key="1">
    <citation type="journal article" date="2017" name="Int. J. Syst. Evol. Microbiol.">
        <title>Rhodosalinus sediminis gen. nov., sp. nov., isolated from marine saltern.</title>
        <authorList>
            <person name="Guo L.Y."/>
            <person name="Ling S.K."/>
            <person name="Li C.M."/>
            <person name="Chen G.J."/>
            <person name="Du Z.J."/>
        </authorList>
    </citation>
    <scope>NUCLEOTIDE SEQUENCE [LARGE SCALE GENOMIC DNA]</scope>
    <source>
        <strain evidence="6 7">WDN1C137</strain>
    </source>
</reference>
<keyword evidence="1" id="KW-0479">Metal-binding</keyword>
<dbReference type="SFLD" id="SFLDG01084">
    <property type="entry name" value="Uncharacterised_Radical_SAM_Su"/>
    <property type="match status" value="1"/>
</dbReference>
<evidence type="ECO:0000313" key="7">
    <source>
        <dbReference type="Proteomes" id="UP000257131"/>
    </source>
</evidence>
<sequence length="364" mass="39868">MVFDPSRPHHVDPARRRGRGAASARPGRFDAVREAVDDGWGMAETDAPPLRTIVTEERARSAIVRNTSPDVPFDRALNPYRGCEHGCIYCFARPTHAYLGHSPGLDFETKLVARPNIAEVLARELARSRYRPAPLALGTATDPYQPVERARGLTRACLEVLEAAGHPVGVVTKGTLVERDADILARMAARGIARVAISLTTLDADLSRRMEPRGPSPARRLATIRRLAAAGVEVRVMLAPVVPGLTDHEIDAILEAAAGAGAVAASWVMLRLPREVAPLWREWLAEHRPDRAGRVMARLREMHGGQDYRADWGRRMRGEGVHAELTAQRFAAAARRAGLAERLPPLRTDRFAPLTAGPAQMRLL</sequence>
<dbReference type="Gene3D" id="3.80.30.30">
    <property type="match status" value="1"/>
</dbReference>
<dbReference type="PROSITE" id="PS51918">
    <property type="entry name" value="RADICAL_SAM"/>
    <property type="match status" value="1"/>
</dbReference>
<dbReference type="InterPro" id="IPR058240">
    <property type="entry name" value="rSAM_sf"/>
</dbReference>
<dbReference type="GO" id="GO:0046872">
    <property type="term" value="F:metal ion binding"/>
    <property type="evidence" value="ECO:0007669"/>
    <property type="project" value="UniProtKB-KW"/>
</dbReference>
<dbReference type="GO" id="GO:0051536">
    <property type="term" value="F:iron-sulfur cluster binding"/>
    <property type="evidence" value="ECO:0007669"/>
    <property type="project" value="UniProtKB-KW"/>
</dbReference>
<organism evidence="6 7">
    <name type="scientific">Rhodosalinus sediminis</name>
    <dbReference type="NCBI Taxonomy" id="1940533"/>
    <lineage>
        <taxon>Bacteria</taxon>
        <taxon>Pseudomonadati</taxon>
        <taxon>Pseudomonadota</taxon>
        <taxon>Alphaproteobacteria</taxon>
        <taxon>Rhodobacterales</taxon>
        <taxon>Paracoccaceae</taxon>
        <taxon>Rhodosalinus</taxon>
    </lineage>
</organism>
<dbReference type="SMART" id="SM00729">
    <property type="entry name" value="Elp3"/>
    <property type="match status" value="1"/>
</dbReference>
<dbReference type="PANTHER" id="PTHR43432:SF3">
    <property type="entry name" value="SLR0285 PROTEIN"/>
    <property type="match status" value="1"/>
</dbReference>
<dbReference type="SUPFAM" id="SSF102114">
    <property type="entry name" value="Radical SAM enzymes"/>
    <property type="match status" value="1"/>
</dbReference>
<proteinExistence type="predicted"/>
<keyword evidence="3" id="KW-0411">Iron-sulfur</keyword>
<accession>A0A3D9BQA4</accession>
<dbReference type="PANTHER" id="PTHR43432">
    <property type="entry name" value="SLR0285 PROTEIN"/>
    <property type="match status" value="1"/>
</dbReference>
<dbReference type="SFLD" id="SFLDS00029">
    <property type="entry name" value="Radical_SAM"/>
    <property type="match status" value="1"/>
</dbReference>
<evidence type="ECO:0000313" key="6">
    <source>
        <dbReference type="EMBL" id="REC55646.1"/>
    </source>
</evidence>
<name>A0A3D9BQA4_9RHOB</name>
<protein>
    <submittedName>
        <fullName evidence="6">Radical SAM protein</fullName>
    </submittedName>
</protein>
<dbReference type="RefSeq" id="WP_115980801.1">
    <property type="nucleotide sequence ID" value="NZ_QOHR01000017.1"/>
</dbReference>
<feature type="domain" description="Radical SAM core" evidence="5">
    <location>
        <begin position="69"/>
        <end position="306"/>
    </location>
</feature>
<evidence type="ECO:0000256" key="4">
    <source>
        <dbReference type="SAM" id="MobiDB-lite"/>
    </source>
</evidence>
<keyword evidence="2" id="KW-0408">Iron</keyword>
<dbReference type="Proteomes" id="UP000257131">
    <property type="component" value="Unassembled WGS sequence"/>
</dbReference>
<dbReference type="OrthoDB" id="9785699at2"/>
<dbReference type="AlphaFoldDB" id="A0A3D9BQA4"/>
<evidence type="ECO:0000256" key="3">
    <source>
        <dbReference type="ARBA" id="ARBA00023014"/>
    </source>
</evidence>
<keyword evidence="7" id="KW-1185">Reference proteome</keyword>
<dbReference type="InterPro" id="IPR006638">
    <property type="entry name" value="Elp3/MiaA/NifB-like_rSAM"/>
</dbReference>
<feature type="region of interest" description="Disordered" evidence="4">
    <location>
        <begin position="1"/>
        <end position="26"/>
    </location>
</feature>
<dbReference type="GO" id="GO:0003824">
    <property type="term" value="F:catalytic activity"/>
    <property type="evidence" value="ECO:0007669"/>
    <property type="project" value="InterPro"/>
</dbReference>